<dbReference type="Proteomes" id="UP000199334">
    <property type="component" value="Unassembled WGS sequence"/>
</dbReference>
<keyword evidence="2" id="KW-1185">Reference proteome</keyword>
<proteinExistence type="predicted"/>
<accession>A0A1G9WM29</accession>
<sequence length="43" mass="4636">MTNHINEPISTAIENGTGFWFAAITGVINPIHQTTVNGLKVDI</sequence>
<protein>
    <submittedName>
        <fullName evidence="1">Uncharacterized protein</fullName>
    </submittedName>
</protein>
<dbReference type="STRING" id="237069.SAMN05216498_0804"/>
<evidence type="ECO:0000313" key="1">
    <source>
        <dbReference type="EMBL" id="SDM85550.1"/>
    </source>
</evidence>
<dbReference type="AlphaFoldDB" id="A0A1G9WM29"/>
<name>A0A1G9WM29_9BACI</name>
<gene>
    <name evidence="1" type="ORF">SAMN05216498_0804</name>
</gene>
<reference evidence="1 2" key="1">
    <citation type="submission" date="2016-10" db="EMBL/GenBank/DDBJ databases">
        <authorList>
            <person name="de Groot N.N."/>
        </authorList>
    </citation>
    <scope>NUCLEOTIDE SEQUENCE [LARGE SCALE GENOMIC DNA]</scope>
    <source>
        <strain evidence="1 2">CGMCC 1.3442</strain>
    </source>
</reference>
<dbReference type="EMBL" id="FNIG01000001">
    <property type="protein sequence ID" value="SDM85550.1"/>
    <property type="molecule type" value="Genomic_DNA"/>
</dbReference>
<evidence type="ECO:0000313" key="2">
    <source>
        <dbReference type="Proteomes" id="UP000199334"/>
    </source>
</evidence>
<organism evidence="1 2">
    <name type="scientific">Tenuibacillus multivorans</name>
    <dbReference type="NCBI Taxonomy" id="237069"/>
    <lineage>
        <taxon>Bacteria</taxon>
        <taxon>Bacillati</taxon>
        <taxon>Bacillota</taxon>
        <taxon>Bacilli</taxon>
        <taxon>Bacillales</taxon>
        <taxon>Bacillaceae</taxon>
        <taxon>Tenuibacillus</taxon>
    </lineage>
</organism>